<keyword evidence="2" id="KW-0808">Transferase</keyword>
<evidence type="ECO:0000256" key="2">
    <source>
        <dbReference type="RuleBase" id="RU363055"/>
    </source>
</evidence>
<sequence length="1033" mass="115576">MSLSLLREVVNSAVWQRTIETVPRRAVMLSTCDIYCFQNLLEPFLWALEHSRDGDLTRHLVLVGNGVNAFLHCDKQRSIFKHQCVLDSWCLPPQAGFTSASNVSLTPDRASFKSPLYFYALVQKMAWATEVVQLGVSVLWVDLDITLFADPMKFLFTTAPDADVVLNSEDWGGEYSFNGDVCKYPDPTDLGRLCSPGSVPYRLCCHTRFNGGVWLVNPTDNGVTFLKTWYALLFEDSVVKGKMWNKTSIMDQDILSSMVKAAVRSTSNQGLGMNATFFKWDPLSQRYLEDGKIIRSRNETFYLISGTRINSLCGGQCGWKWNASFSSHWQQPLKAWRGDGYNFYWQGSEVMPRTVANNSWAKAELPEQLLVCVMPKIYADAMIGFHQNCLFEQDAVLIKRKNMIAWRHWAVEDNTVPQDASGTTSKNASASPAIHIMSTNDGLREAQGLPQLDDTSTLNVLPAPLTAASNPLGKAAYQQHSGSSRHTPPLYIVTSLTGSEREREGLRRLYASMQFSLVHMWIVVHGTDDPAFEQFLDVEIDVLNLLYGHIKILETCLSLGSMLNDGSKNRSSLLSATRNRGLDIIGQAHGLVYFIDADNIVHPNLWYLLVTELVLGNIYAFDQYREPETGSVASDTVTSWSMGNMDVCQFVFDVQQLNGLRFDDRVPEQEGLSGFLSALSTHHHPTRRRHIHEVASFYRFNDQKFKALYPDSPNNDAGDGVAAVASQTQVASGRHLLHEEYVDDDMNGHRHTGSEHPSPYIMLGKIGLKTIASHSEPMPSKPCSQSSVRRQLLQLPIGTRDSAAQGCGSGTATPFYIITPVPRHAPTDFLRHTFASLHFHLLCKWIVVDGKAEDELQSRLGPETFVLNFLYGGQKVLEVTQQLNAEAHHIDVLRNKGLEMLTGQEGIAHFLEASNLVHPQLWGLATAGFLKGHLYTFDQYMKPPATVRKGNVTEQGRLHLSQFAFDIGLVRDTKFSEDRADDTGDQFATSMYTNNPGTLTYVEEIAAFNNASGWRFFHLIPAVPKNAWTVYTT</sequence>
<evidence type="ECO:0000256" key="1">
    <source>
        <dbReference type="ARBA" id="ARBA00007033"/>
    </source>
</evidence>
<organism evidence="4 5">
    <name type="scientific">Chlamydomonas eustigma</name>
    <dbReference type="NCBI Taxonomy" id="1157962"/>
    <lineage>
        <taxon>Eukaryota</taxon>
        <taxon>Viridiplantae</taxon>
        <taxon>Chlorophyta</taxon>
        <taxon>core chlorophytes</taxon>
        <taxon>Chlorophyceae</taxon>
        <taxon>CS clade</taxon>
        <taxon>Chlamydomonadales</taxon>
        <taxon>Chlamydomonadaceae</taxon>
        <taxon>Chlamydomonas</taxon>
    </lineage>
</organism>
<reference evidence="4 5" key="1">
    <citation type="submission" date="2017-08" db="EMBL/GenBank/DDBJ databases">
        <title>Acidophilic green algal genome provides insights into adaptation to an acidic environment.</title>
        <authorList>
            <person name="Hirooka S."/>
            <person name="Hirose Y."/>
            <person name="Kanesaki Y."/>
            <person name="Higuchi S."/>
            <person name="Fujiwara T."/>
            <person name="Onuma R."/>
            <person name="Era A."/>
            <person name="Ohbayashi R."/>
            <person name="Uzuka A."/>
            <person name="Nozaki H."/>
            <person name="Yoshikawa H."/>
            <person name="Miyagishima S.Y."/>
        </authorList>
    </citation>
    <scope>NUCLEOTIDE SEQUENCE [LARGE SCALE GENOMIC DNA]</scope>
    <source>
        <strain evidence="4 5">NIES-2499</strain>
    </source>
</reference>
<gene>
    <name evidence="4" type="ORF">CEUSTIGMA_g151.t1</name>
</gene>
<evidence type="ECO:0000313" key="4">
    <source>
        <dbReference type="EMBL" id="GAX72695.1"/>
    </source>
</evidence>
<keyword evidence="5" id="KW-1185">Reference proteome</keyword>
<keyword evidence="2" id="KW-0961">Cell wall biogenesis/degradation</keyword>
<dbReference type="Pfam" id="PF03407">
    <property type="entry name" value="Nucleotid_trans"/>
    <property type="match status" value="1"/>
</dbReference>
<keyword evidence="2" id="KW-0333">Golgi apparatus</keyword>
<keyword evidence="2" id="KW-0812">Transmembrane</keyword>
<accession>A0A250WPD0</accession>
<dbReference type="Proteomes" id="UP000232323">
    <property type="component" value="Unassembled WGS sequence"/>
</dbReference>
<feature type="domain" description="Nucleotide-diphospho-sugar transferase" evidence="3">
    <location>
        <begin position="108"/>
        <end position="276"/>
    </location>
</feature>
<evidence type="ECO:0000259" key="3">
    <source>
        <dbReference type="Pfam" id="PF03407"/>
    </source>
</evidence>
<comment type="caution">
    <text evidence="4">The sequence shown here is derived from an EMBL/GenBank/DDBJ whole genome shotgun (WGS) entry which is preliminary data.</text>
</comment>
<dbReference type="EC" id="2.4.2.-" evidence="2"/>
<name>A0A250WPD0_9CHLO</name>
<evidence type="ECO:0000313" key="5">
    <source>
        <dbReference type="Proteomes" id="UP000232323"/>
    </source>
</evidence>
<dbReference type="InterPro" id="IPR029044">
    <property type="entry name" value="Nucleotide-diphossugar_trans"/>
</dbReference>
<protein>
    <recommendedName>
        <fullName evidence="2">Glycosyltransferase</fullName>
        <ecNumber evidence="2">2.4.2.-</ecNumber>
    </recommendedName>
</protein>
<dbReference type="GO" id="GO:0071555">
    <property type="term" value="P:cell wall organization"/>
    <property type="evidence" value="ECO:0007669"/>
    <property type="project" value="UniProtKB-KW"/>
</dbReference>
<dbReference type="SUPFAM" id="SSF53448">
    <property type="entry name" value="Nucleotide-diphospho-sugar transferases"/>
    <property type="match status" value="1"/>
</dbReference>
<dbReference type="AlphaFoldDB" id="A0A250WPD0"/>
<comment type="similarity">
    <text evidence="1 2">Belongs to the glycosyltransferase 77 family.</text>
</comment>
<proteinExistence type="inferred from homology"/>
<dbReference type="OrthoDB" id="540503at2759"/>
<keyword evidence="2" id="KW-0735">Signal-anchor</keyword>
<dbReference type="EMBL" id="BEGY01000001">
    <property type="protein sequence ID" value="GAX72695.1"/>
    <property type="molecule type" value="Genomic_DNA"/>
</dbReference>
<keyword evidence="2" id="KW-0328">Glycosyltransferase</keyword>
<dbReference type="GO" id="GO:0016757">
    <property type="term" value="F:glycosyltransferase activity"/>
    <property type="evidence" value="ECO:0007669"/>
    <property type="project" value="UniProtKB-KW"/>
</dbReference>
<dbReference type="GO" id="GO:0000139">
    <property type="term" value="C:Golgi membrane"/>
    <property type="evidence" value="ECO:0007669"/>
    <property type="project" value="UniProtKB-SubCell"/>
</dbReference>
<comment type="subcellular location">
    <subcellularLocation>
        <location evidence="2">Golgi apparatus membrane</location>
        <topology evidence="2">Single-pass type II membrane protein</topology>
    </subcellularLocation>
</comment>
<dbReference type="InterPro" id="IPR005069">
    <property type="entry name" value="Nucl-diP-sugar_transferase"/>
</dbReference>